<comment type="caution">
    <text evidence="9">The sequence shown here is derived from an EMBL/GenBank/DDBJ whole genome shotgun (WGS) entry which is preliminary data.</text>
</comment>
<organism evidence="9 10">
    <name type="scientific">Nesterenkonia halotolerans</name>
    <dbReference type="NCBI Taxonomy" id="225325"/>
    <lineage>
        <taxon>Bacteria</taxon>
        <taxon>Bacillati</taxon>
        <taxon>Actinomycetota</taxon>
        <taxon>Actinomycetes</taxon>
        <taxon>Micrococcales</taxon>
        <taxon>Micrococcaceae</taxon>
        <taxon>Nesterenkonia</taxon>
    </lineage>
</organism>
<evidence type="ECO:0000256" key="4">
    <source>
        <dbReference type="ARBA" id="ARBA00022801"/>
    </source>
</evidence>
<dbReference type="Gene3D" id="3.90.1680.10">
    <property type="entry name" value="SOS response associated peptidase-like"/>
    <property type="match status" value="1"/>
</dbReference>
<keyword evidence="2 8" id="KW-0645">Protease</keyword>
<name>A0ABR9J492_9MICC</name>
<dbReference type="InterPro" id="IPR036590">
    <property type="entry name" value="SRAP-like"/>
</dbReference>
<dbReference type="InterPro" id="IPR003738">
    <property type="entry name" value="SRAP"/>
</dbReference>
<keyword evidence="6" id="KW-0238">DNA-binding</keyword>
<dbReference type="Proteomes" id="UP000636579">
    <property type="component" value="Unassembled WGS sequence"/>
</dbReference>
<evidence type="ECO:0000256" key="1">
    <source>
        <dbReference type="ARBA" id="ARBA00008136"/>
    </source>
</evidence>
<accession>A0ABR9J492</accession>
<keyword evidence="3" id="KW-0227">DNA damage</keyword>
<dbReference type="EC" id="3.4.-.-" evidence="8"/>
<evidence type="ECO:0000256" key="7">
    <source>
        <dbReference type="ARBA" id="ARBA00023239"/>
    </source>
</evidence>
<evidence type="ECO:0000256" key="8">
    <source>
        <dbReference type="RuleBase" id="RU364100"/>
    </source>
</evidence>
<protein>
    <recommendedName>
        <fullName evidence="8">Abasic site processing protein</fullName>
        <ecNumber evidence="8">3.4.-.-</ecNumber>
    </recommendedName>
</protein>
<sequence>MAKDTGDLADDLNRARLGPVQPPAFGLPPNWNIAPTSTVPILVERYDDAGQLLRELHPARWGLLPVWAKDMTFSSRTFNARSETVVSKPSFRSAAKSRRCAVPAEAYYEWKAGGAKKRPHAIRAADGSPLVFAGLYEWWKDRDAEARGESDPWILSCSILTGPSPETADDEAAGGQAAGGQAGVLTDLADLHDRIPLAMTPEFAAQWIQPGDKSPEELEVLLEQLRTEILEVASGWEIYEVDPGVGNVRNNGPALLDPVPTLWG</sequence>
<reference evidence="9 10" key="1">
    <citation type="submission" date="2020-10" db="EMBL/GenBank/DDBJ databases">
        <title>Sequencing the genomes of 1000 actinobacteria strains.</title>
        <authorList>
            <person name="Klenk H.-P."/>
        </authorList>
    </citation>
    <scope>NUCLEOTIDE SEQUENCE [LARGE SCALE GENOMIC DNA]</scope>
    <source>
        <strain evidence="9 10">DSM 15474</strain>
    </source>
</reference>
<evidence type="ECO:0000256" key="3">
    <source>
        <dbReference type="ARBA" id="ARBA00022763"/>
    </source>
</evidence>
<keyword evidence="5" id="KW-0190">Covalent protein-DNA linkage</keyword>
<keyword evidence="10" id="KW-1185">Reference proteome</keyword>
<dbReference type="SUPFAM" id="SSF143081">
    <property type="entry name" value="BB1717-like"/>
    <property type="match status" value="1"/>
</dbReference>
<evidence type="ECO:0000313" key="9">
    <source>
        <dbReference type="EMBL" id="MBE1513689.1"/>
    </source>
</evidence>
<keyword evidence="7" id="KW-0456">Lyase</keyword>
<evidence type="ECO:0000256" key="2">
    <source>
        <dbReference type="ARBA" id="ARBA00022670"/>
    </source>
</evidence>
<dbReference type="PANTHER" id="PTHR13604">
    <property type="entry name" value="DC12-RELATED"/>
    <property type="match status" value="1"/>
</dbReference>
<evidence type="ECO:0000256" key="6">
    <source>
        <dbReference type="ARBA" id="ARBA00023125"/>
    </source>
</evidence>
<dbReference type="PANTHER" id="PTHR13604:SF0">
    <property type="entry name" value="ABASIC SITE PROCESSING PROTEIN HMCES"/>
    <property type="match status" value="1"/>
</dbReference>
<comment type="similarity">
    <text evidence="1 8">Belongs to the SOS response-associated peptidase family.</text>
</comment>
<dbReference type="EMBL" id="JADBEE010000001">
    <property type="protein sequence ID" value="MBE1513689.1"/>
    <property type="molecule type" value="Genomic_DNA"/>
</dbReference>
<dbReference type="Pfam" id="PF02586">
    <property type="entry name" value="SRAP"/>
    <property type="match status" value="1"/>
</dbReference>
<gene>
    <name evidence="9" type="ORF">H4W26_000444</name>
</gene>
<evidence type="ECO:0000256" key="5">
    <source>
        <dbReference type="ARBA" id="ARBA00023124"/>
    </source>
</evidence>
<keyword evidence="4 8" id="KW-0378">Hydrolase</keyword>
<evidence type="ECO:0000313" key="10">
    <source>
        <dbReference type="Proteomes" id="UP000636579"/>
    </source>
</evidence>
<proteinExistence type="inferred from homology"/>